<reference evidence="2 3" key="1">
    <citation type="submission" date="2019-07" db="EMBL/GenBank/DDBJ databases">
        <title>De Novo Assembly of kiwifruit Actinidia rufa.</title>
        <authorList>
            <person name="Sugita-Konishi S."/>
            <person name="Sato K."/>
            <person name="Mori E."/>
            <person name="Abe Y."/>
            <person name="Kisaki G."/>
            <person name="Hamano K."/>
            <person name="Suezawa K."/>
            <person name="Otani M."/>
            <person name="Fukuda T."/>
            <person name="Manabe T."/>
            <person name="Gomi K."/>
            <person name="Tabuchi M."/>
            <person name="Akimitsu K."/>
            <person name="Kataoka I."/>
        </authorList>
    </citation>
    <scope>NUCLEOTIDE SEQUENCE [LARGE SCALE GENOMIC DNA]</scope>
    <source>
        <strain evidence="3">cv. Fuchu</strain>
    </source>
</reference>
<gene>
    <name evidence="2" type="ORF">Acr_06g0000200</name>
</gene>
<comment type="caution">
    <text evidence="2">The sequence shown here is derived from an EMBL/GenBank/DDBJ whole genome shotgun (WGS) entry which is preliminary data.</text>
</comment>
<dbReference type="AlphaFoldDB" id="A0A7J0EP62"/>
<dbReference type="Proteomes" id="UP000585474">
    <property type="component" value="Unassembled WGS sequence"/>
</dbReference>
<proteinExistence type="predicted"/>
<keyword evidence="3" id="KW-1185">Reference proteome</keyword>
<dbReference type="EMBL" id="BJWL01000006">
    <property type="protein sequence ID" value="GFY88080.1"/>
    <property type="molecule type" value="Genomic_DNA"/>
</dbReference>
<sequence length="90" mass="10099">MSSCRCLAFSCSVRDWWDLIAFADDSDPPETAVVFPDRGLGLDTKEQYGVLQVRVSTSTAFYWRSCRCHPHHRAGRCPSSSSEKERGGDL</sequence>
<evidence type="ECO:0000313" key="2">
    <source>
        <dbReference type="EMBL" id="GFY88080.1"/>
    </source>
</evidence>
<organism evidence="2 3">
    <name type="scientific">Actinidia rufa</name>
    <dbReference type="NCBI Taxonomy" id="165716"/>
    <lineage>
        <taxon>Eukaryota</taxon>
        <taxon>Viridiplantae</taxon>
        <taxon>Streptophyta</taxon>
        <taxon>Embryophyta</taxon>
        <taxon>Tracheophyta</taxon>
        <taxon>Spermatophyta</taxon>
        <taxon>Magnoliopsida</taxon>
        <taxon>eudicotyledons</taxon>
        <taxon>Gunneridae</taxon>
        <taxon>Pentapetalae</taxon>
        <taxon>asterids</taxon>
        <taxon>Ericales</taxon>
        <taxon>Actinidiaceae</taxon>
        <taxon>Actinidia</taxon>
    </lineage>
</organism>
<evidence type="ECO:0000256" key="1">
    <source>
        <dbReference type="SAM" id="MobiDB-lite"/>
    </source>
</evidence>
<name>A0A7J0EP62_9ERIC</name>
<accession>A0A7J0EP62</accession>
<evidence type="ECO:0000313" key="3">
    <source>
        <dbReference type="Proteomes" id="UP000585474"/>
    </source>
</evidence>
<protein>
    <submittedName>
        <fullName evidence="2">Uncharacterized protein</fullName>
    </submittedName>
</protein>
<feature type="region of interest" description="Disordered" evidence="1">
    <location>
        <begin position="70"/>
        <end position="90"/>
    </location>
</feature>